<feature type="non-terminal residue" evidence="2">
    <location>
        <position position="83"/>
    </location>
</feature>
<name>S4NZH7_9NEOP</name>
<evidence type="ECO:0000313" key="2">
    <source>
        <dbReference type="EMBL" id="JAA84471.1"/>
    </source>
</evidence>
<organism evidence="2">
    <name type="scientific">Pararge aegeria</name>
    <name type="common">speckled wood butterfly</name>
    <dbReference type="NCBI Taxonomy" id="116150"/>
    <lineage>
        <taxon>Eukaryota</taxon>
        <taxon>Metazoa</taxon>
        <taxon>Ecdysozoa</taxon>
        <taxon>Arthropoda</taxon>
        <taxon>Hexapoda</taxon>
        <taxon>Insecta</taxon>
        <taxon>Pterygota</taxon>
        <taxon>Neoptera</taxon>
        <taxon>Endopterygota</taxon>
        <taxon>Lepidoptera</taxon>
        <taxon>Glossata</taxon>
        <taxon>Ditrysia</taxon>
        <taxon>Papilionoidea</taxon>
        <taxon>Nymphalidae</taxon>
        <taxon>Satyrinae</taxon>
        <taxon>Satyrini</taxon>
        <taxon>Parargina</taxon>
        <taxon>Pararge</taxon>
    </lineage>
</organism>
<reference evidence="2" key="2">
    <citation type="submission" date="2013-05" db="EMBL/GenBank/DDBJ databases">
        <authorList>
            <person name="Carter J.-M."/>
            <person name="Baker S.C."/>
            <person name="Pink R."/>
            <person name="Carter D.R.F."/>
            <person name="Collins A."/>
            <person name="Tomlin J."/>
            <person name="Gibbs M."/>
            <person name="Breuker C.J."/>
        </authorList>
    </citation>
    <scope>NUCLEOTIDE SEQUENCE</scope>
    <source>
        <tissue evidence="2">Ovary</tissue>
    </source>
</reference>
<dbReference type="AlphaFoldDB" id="S4NZH7"/>
<sequence length="83" mass="9399">MNQITVNCEKGNKTDIISDTKGEIDNARRYSIDSAFSDKNMSVEYLDMSLLDEDEHKVEPLSNEVKSECDDKTQDVEPGINKN</sequence>
<protein>
    <submittedName>
        <fullName evidence="2">Uncharacterized protein</fullName>
    </submittedName>
</protein>
<reference evidence="2" key="1">
    <citation type="journal article" date="2013" name="BMC Genomics">
        <title>Unscrambling butterfly oogenesis.</title>
        <authorList>
            <person name="Carter J.M."/>
            <person name="Baker S.C."/>
            <person name="Pink R."/>
            <person name="Carter D.R."/>
            <person name="Collins A."/>
            <person name="Tomlin J."/>
            <person name="Gibbs M."/>
            <person name="Breuker C.J."/>
        </authorList>
    </citation>
    <scope>NUCLEOTIDE SEQUENCE</scope>
    <source>
        <tissue evidence="2">Ovary</tissue>
    </source>
</reference>
<proteinExistence type="predicted"/>
<feature type="compositionally biased region" description="Basic and acidic residues" evidence="1">
    <location>
        <begin position="59"/>
        <end position="75"/>
    </location>
</feature>
<feature type="region of interest" description="Disordered" evidence="1">
    <location>
        <begin position="59"/>
        <end position="83"/>
    </location>
</feature>
<accession>S4NZH7</accession>
<dbReference type="EMBL" id="GAIX01008089">
    <property type="protein sequence ID" value="JAA84471.1"/>
    <property type="molecule type" value="Transcribed_RNA"/>
</dbReference>
<evidence type="ECO:0000256" key="1">
    <source>
        <dbReference type="SAM" id="MobiDB-lite"/>
    </source>
</evidence>